<keyword evidence="2 5" id="KW-0145">Chemotaxis</keyword>
<dbReference type="SUPFAM" id="SSF52172">
    <property type="entry name" value="CheY-like"/>
    <property type="match status" value="1"/>
</dbReference>
<comment type="catalytic activity">
    <reaction evidence="5">
        <text>L-glutaminyl-[protein] + H2O = L-glutamyl-[protein] + NH4(+)</text>
        <dbReference type="Rhea" id="RHEA:16441"/>
        <dbReference type="Rhea" id="RHEA-COMP:10207"/>
        <dbReference type="Rhea" id="RHEA-COMP:10208"/>
        <dbReference type="ChEBI" id="CHEBI:15377"/>
        <dbReference type="ChEBI" id="CHEBI:28938"/>
        <dbReference type="ChEBI" id="CHEBI:29973"/>
        <dbReference type="ChEBI" id="CHEBI:30011"/>
        <dbReference type="EC" id="3.5.1.44"/>
    </reaction>
</comment>
<dbReference type="NCBIfam" id="NF001965">
    <property type="entry name" value="PRK00742.1"/>
    <property type="match status" value="1"/>
</dbReference>
<dbReference type="GO" id="GO:0006935">
    <property type="term" value="P:chemotaxis"/>
    <property type="evidence" value="ECO:0007669"/>
    <property type="project" value="UniProtKB-UniRule"/>
</dbReference>
<dbReference type="GO" id="GO:0008984">
    <property type="term" value="F:protein-glutamate methylesterase activity"/>
    <property type="evidence" value="ECO:0007669"/>
    <property type="project" value="UniProtKB-UniRule"/>
</dbReference>
<dbReference type="AlphaFoldDB" id="A0A3S0V4Y0"/>
<feature type="domain" description="Response regulatory" evidence="8">
    <location>
        <begin position="11"/>
        <end position="128"/>
    </location>
</feature>
<evidence type="ECO:0000313" key="11">
    <source>
        <dbReference type="Proteomes" id="UP000280346"/>
    </source>
</evidence>
<dbReference type="NCBIfam" id="NF009206">
    <property type="entry name" value="PRK12555.1"/>
    <property type="match status" value="1"/>
</dbReference>
<dbReference type="InterPro" id="IPR000673">
    <property type="entry name" value="Sig_transdc_resp-reg_Me-estase"/>
</dbReference>
<evidence type="ECO:0000259" key="8">
    <source>
        <dbReference type="PROSITE" id="PS50110"/>
    </source>
</evidence>
<evidence type="ECO:0000259" key="9">
    <source>
        <dbReference type="PROSITE" id="PS50122"/>
    </source>
</evidence>
<comment type="PTM">
    <text evidence="5">Phosphorylated by CheA. Phosphorylation of the N-terminal regulatory domain activates the methylesterase activity.</text>
</comment>
<evidence type="ECO:0000313" key="10">
    <source>
        <dbReference type="EMBL" id="RUQ68064.1"/>
    </source>
</evidence>
<dbReference type="PANTHER" id="PTHR42872:SF6">
    <property type="entry name" value="PROTEIN-GLUTAMATE METHYLESTERASE_PROTEIN-GLUTAMINE GLUTAMINASE"/>
    <property type="match status" value="1"/>
</dbReference>
<dbReference type="HAMAP" id="MF_00099">
    <property type="entry name" value="CheB_chemtxs"/>
    <property type="match status" value="1"/>
</dbReference>
<evidence type="ECO:0000256" key="4">
    <source>
        <dbReference type="ARBA" id="ARBA00048267"/>
    </source>
</evidence>
<dbReference type="InterPro" id="IPR001789">
    <property type="entry name" value="Sig_transdc_resp-reg_receiver"/>
</dbReference>
<evidence type="ECO:0000256" key="5">
    <source>
        <dbReference type="HAMAP-Rule" id="MF_00099"/>
    </source>
</evidence>
<dbReference type="InterPro" id="IPR035909">
    <property type="entry name" value="CheB_C"/>
</dbReference>
<evidence type="ECO:0000256" key="1">
    <source>
        <dbReference type="ARBA" id="ARBA00022490"/>
    </source>
</evidence>
<keyword evidence="1 5" id="KW-0963">Cytoplasm</keyword>
<dbReference type="InterPro" id="IPR008248">
    <property type="entry name" value="CheB-like"/>
</dbReference>
<protein>
    <recommendedName>
        <fullName evidence="5">Protein-glutamate methylesterase/protein-glutamine glutaminase</fullName>
        <ecNumber evidence="5">3.1.1.61</ecNumber>
        <ecNumber evidence="5">3.5.1.44</ecNumber>
    </recommendedName>
</protein>
<comment type="similarity">
    <text evidence="5">Belongs to the CheB family.</text>
</comment>
<dbReference type="SMART" id="SM00448">
    <property type="entry name" value="REC"/>
    <property type="match status" value="1"/>
</dbReference>
<feature type="modified residue" description="4-aspartylphosphate" evidence="5 7">
    <location>
        <position position="62"/>
    </location>
</feature>
<evidence type="ECO:0000256" key="7">
    <source>
        <dbReference type="PROSITE-ProRule" id="PRU00169"/>
    </source>
</evidence>
<dbReference type="Pfam" id="PF00072">
    <property type="entry name" value="Response_reg"/>
    <property type="match status" value="1"/>
</dbReference>
<dbReference type="PROSITE" id="PS50122">
    <property type="entry name" value="CHEB"/>
    <property type="match status" value="1"/>
</dbReference>
<reference evidence="10 11" key="1">
    <citation type="submission" date="2018-12" db="EMBL/GenBank/DDBJ databases">
        <authorList>
            <person name="Yang Y."/>
        </authorList>
    </citation>
    <scope>NUCLEOTIDE SEQUENCE [LARGE SCALE GENOMIC DNA]</scope>
    <source>
        <strain evidence="10 11">GSF71</strain>
    </source>
</reference>
<dbReference type="Proteomes" id="UP000280346">
    <property type="component" value="Unassembled WGS sequence"/>
</dbReference>
<dbReference type="GO" id="GO:0050568">
    <property type="term" value="F:protein-glutamine glutaminase activity"/>
    <property type="evidence" value="ECO:0007669"/>
    <property type="project" value="UniProtKB-UniRule"/>
</dbReference>
<evidence type="ECO:0000256" key="3">
    <source>
        <dbReference type="ARBA" id="ARBA00022801"/>
    </source>
</evidence>
<evidence type="ECO:0000256" key="2">
    <source>
        <dbReference type="ARBA" id="ARBA00022500"/>
    </source>
</evidence>
<dbReference type="EC" id="3.5.1.44" evidence="5"/>
<dbReference type="GO" id="GO:0000156">
    <property type="term" value="F:phosphorelay response regulator activity"/>
    <property type="evidence" value="ECO:0007669"/>
    <property type="project" value="InterPro"/>
</dbReference>
<dbReference type="Gene3D" id="3.40.50.2300">
    <property type="match status" value="1"/>
</dbReference>
<accession>A0A3S0V4Y0</accession>
<dbReference type="SUPFAM" id="SSF52738">
    <property type="entry name" value="Methylesterase CheB, C-terminal domain"/>
    <property type="match status" value="1"/>
</dbReference>
<dbReference type="Gene3D" id="3.40.50.180">
    <property type="entry name" value="Methylesterase CheB, C-terminal domain"/>
    <property type="match status" value="1"/>
</dbReference>
<gene>
    <name evidence="5" type="primary">cheB</name>
    <name evidence="10" type="ORF">EJ913_18250</name>
</gene>
<organism evidence="10 11">
    <name type="scientific">Azospirillum doebereinerae</name>
    <dbReference type="NCBI Taxonomy" id="92933"/>
    <lineage>
        <taxon>Bacteria</taxon>
        <taxon>Pseudomonadati</taxon>
        <taxon>Pseudomonadota</taxon>
        <taxon>Alphaproteobacteria</taxon>
        <taxon>Rhodospirillales</taxon>
        <taxon>Azospirillaceae</taxon>
        <taxon>Azospirillum</taxon>
    </lineage>
</organism>
<dbReference type="PROSITE" id="PS50110">
    <property type="entry name" value="RESPONSE_REGULATORY"/>
    <property type="match status" value="1"/>
</dbReference>
<name>A0A3S0V4Y0_9PROT</name>
<dbReference type="RefSeq" id="WP_127000476.1">
    <property type="nucleotide sequence ID" value="NZ_JBNPXW010000013.1"/>
</dbReference>
<dbReference type="EC" id="3.1.1.61" evidence="5"/>
<proteinExistence type="inferred from homology"/>
<feature type="active site" evidence="5 6">
    <location>
        <position position="181"/>
    </location>
</feature>
<dbReference type="InterPro" id="IPR011006">
    <property type="entry name" value="CheY-like_superfamily"/>
</dbReference>
<keyword evidence="5 7" id="KW-0597">Phosphoprotein</keyword>
<dbReference type="Pfam" id="PF01339">
    <property type="entry name" value="CheB_methylest"/>
    <property type="match status" value="1"/>
</dbReference>
<keyword evidence="3 5" id="KW-0378">Hydrolase</keyword>
<dbReference type="GO" id="GO:0005737">
    <property type="term" value="C:cytoplasm"/>
    <property type="evidence" value="ECO:0007669"/>
    <property type="project" value="UniProtKB-SubCell"/>
</dbReference>
<evidence type="ECO:0000256" key="6">
    <source>
        <dbReference type="PROSITE-ProRule" id="PRU00050"/>
    </source>
</evidence>
<comment type="subcellular location">
    <subcellularLocation>
        <location evidence="5">Cytoplasm</location>
    </subcellularLocation>
</comment>
<feature type="domain" description="CheB-type methylesterase" evidence="9">
    <location>
        <begin position="169"/>
        <end position="361"/>
    </location>
</feature>
<comment type="catalytic activity">
    <reaction evidence="4 5">
        <text>[protein]-L-glutamate 5-O-methyl ester + H2O = L-glutamyl-[protein] + methanol + H(+)</text>
        <dbReference type="Rhea" id="RHEA:23236"/>
        <dbReference type="Rhea" id="RHEA-COMP:10208"/>
        <dbReference type="Rhea" id="RHEA-COMP:10311"/>
        <dbReference type="ChEBI" id="CHEBI:15377"/>
        <dbReference type="ChEBI" id="CHEBI:15378"/>
        <dbReference type="ChEBI" id="CHEBI:17790"/>
        <dbReference type="ChEBI" id="CHEBI:29973"/>
        <dbReference type="ChEBI" id="CHEBI:82795"/>
        <dbReference type="EC" id="3.1.1.61"/>
    </reaction>
</comment>
<dbReference type="PIRSF" id="PIRSF000876">
    <property type="entry name" value="RR_chemtxs_CheB"/>
    <property type="match status" value="1"/>
</dbReference>
<sequence>MTAEAPGTPVRVVVVDDSALVRRLLTAILDGDPRTTVVATASDPIQARAAIKETDPDVVTLDIEMPHMDGLSFLEKIMTLRPTPVVMISSLTQEGADTTLQALEMGAVDFVAKPTADLRNALGELGREIVDKVVAAAGAKRRLAARRIGGPCAAAPAVHHSALALLGVAGHTGSVVAMGASTGGVEALREVIATLPANAPGTLVTVHMPSAYTGRFAQRLDALSAMSVKEAEHGDRVLPGHVYIAPGGRHLELVRDGGAYRCRLHEGEKVQGHRPSVDVLFQSVAAAAGRRGIGVILTGMGRDGADGLKRMRDEGARTIGQDERSCVVYGMPRIAKELGGVEREVPLSRVAETVMGLLPQPVP</sequence>
<feature type="active site" evidence="5 6">
    <location>
        <position position="207"/>
    </location>
</feature>
<keyword evidence="11" id="KW-1185">Reference proteome</keyword>
<comment type="caution">
    <text evidence="10">The sequence shown here is derived from an EMBL/GenBank/DDBJ whole genome shotgun (WGS) entry which is preliminary data.</text>
</comment>
<dbReference type="EMBL" id="RZIJ01000015">
    <property type="protein sequence ID" value="RUQ68064.1"/>
    <property type="molecule type" value="Genomic_DNA"/>
</dbReference>
<dbReference type="CDD" id="cd17541">
    <property type="entry name" value="REC_CheB-like"/>
    <property type="match status" value="1"/>
</dbReference>
<feature type="active site" evidence="5 6">
    <location>
        <position position="303"/>
    </location>
</feature>
<comment type="function">
    <text evidence="5">Involved in chemotaxis. Part of a chemotaxis signal transduction system that modulates chemotaxis in response to various stimuli. Catalyzes the demethylation of specific methylglutamate residues introduced into the chemoreceptors (methyl-accepting chemotaxis proteins or MCP) by CheR. Also mediates the irreversible deamidation of specific glutamine residues to glutamic acid.</text>
</comment>
<comment type="domain">
    <text evidence="5">Contains a C-terminal catalytic domain, and an N-terminal region which modulates catalytic activity.</text>
</comment>
<dbReference type="PANTHER" id="PTHR42872">
    <property type="entry name" value="PROTEIN-GLUTAMATE METHYLESTERASE/PROTEIN-GLUTAMINE GLUTAMINASE"/>
    <property type="match status" value="1"/>
</dbReference>
<dbReference type="CDD" id="cd16432">
    <property type="entry name" value="CheB_Rec"/>
    <property type="match status" value="1"/>
</dbReference>
<dbReference type="OrthoDB" id="9793421at2"/>